<evidence type="ECO:0000259" key="1">
    <source>
        <dbReference type="Pfam" id="PF07969"/>
    </source>
</evidence>
<evidence type="ECO:0000313" key="2">
    <source>
        <dbReference type="EMBL" id="CAB4607771.1"/>
    </source>
</evidence>
<accession>A0A6J6H259</accession>
<organism evidence="2">
    <name type="scientific">freshwater metagenome</name>
    <dbReference type="NCBI Taxonomy" id="449393"/>
    <lineage>
        <taxon>unclassified sequences</taxon>
        <taxon>metagenomes</taxon>
        <taxon>ecological metagenomes</taxon>
    </lineage>
</organism>
<dbReference type="InterPro" id="IPR032466">
    <property type="entry name" value="Metal_Hydrolase"/>
</dbReference>
<dbReference type="SUPFAM" id="SSF51556">
    <property type="entry name" value="Metallo-dependent hydrolases"/>
    <property type="match status" value="1"/>
</dbReference>
<dbReference type="Pfam" id="PF07969">
    <property type="entry name" value="Amidohydro_3"/>
    <property type="match status" value="1"/>
</dbReference>
<protein>
    <submittedName>
        <fullName evidence="2">Unannotated protein</fullName>
    </submittedName>
</protein>
<feature type="domain" description="Amidohydrolase 3" evidence="1">
    <location>
        <begin position="53"/>
        <end position="570"/>
    </location>
</feature>
<dbReference type="InterPro" id="IPR013108">
    <property type="entry name" value="Amidohydro_3"/>
</dbReference>
<dbReference type="GO" id="GO:0016812">
    <property type="term" value="F:hydrolase activity, acting on carbon-nitrogen (but not peptide) bonds, in cyclic amides"/>
    <property type="evidence" value="ECO:0007669"/>
    <property type="project" value="TreeGrafter"/>
</dbReference>
<dbReference type="AlphaFoldDB" id="A0A6J6H259"/>
<dbReference type="Gene3D" id="3.20.20.140">
    <property type="entry name" value="Metal-dependent hydrolases"/>
    <property type="match status" value="1"/>
</dbReference>
<reference evidence="2" key="1">
    <citation type="submission" date="2020-05" db="EMBL/GenBank/DDBJ databases">
        <authorList>
            <person name="Chiriac C."/>
            <person name="Salcher M."/>
            <person name="Ghai R."/>
            <person name="Kavagutti S V."/>
        </authorList>
    </citation>
    <scope>NUCLEOTIDE SEQUENCE</scope>
</reference>
<dbReference type="PANTHER" id="PTHR11647">
    <property type="entry name" value="HYDRANTOINASE/DIHYDROPYRIMIDINASE FAMILY MEMBER"/>
    <property type="match status" value="1"/>
</dbReference>
<dbReference type="GO" id="GO:0005829">
    <property type="term" value="C:cytosol"/>
    <property type="evidence" value="ECO:0007669"/>
    <property type="project" value="TreeGrafter"/>
</dbReference>
<dbReference type="InterPro" id="IPR050378">
    <property type="entry name" value="Metallo-dep_Hydrolases_sf"/>
</dbReference>
<dbReference type="SUPFAM" id="SSF51338">
    <property type="entry name" value="Composite domain of metallo-dependent hydrolases"/>
    <property type="match status" value="1"/>
</dbReference>
<proteinExistence type="predicted"/>
<dbReference type="InterPro" id="IPR011059">
    <property type="entry name" value="Metal-dep_hydrolase_composite"/>
</dbReference>
<gene>
    <name evidence="2" type="ORF">UFOPK1820_01159</name>
</gene>
<dbReference type="PANTHER" id="PTHR11647:SF1">
    <property type="entry name" value="COLLAPSIN RESPONSE MEDIATOR PROTEIN"/>
    <property type="match status" value="1"/>
</dbReference>
<name>A0A6J6H259_9ZZZZ</name>
<sequence>MMWHNENMTAHDLVIRNAAIVDGTGAPIRHGDVAVTDGLITEVAKSISGRGTREIDADGLTVTPGFVDIHTHFDGQATWDPILAPSSIHGVTSIVMGNCGVGFAPALPTAEQHAWLIGMLEGVEDIPGTALAEGMAWDWETFPEYMDALDRRQYSIDVAAQVAHAPLRAYVMGARGADPLEAPTADELARMAKMVQEGMRSGALGFTTSRTYLHRTKAGAPLGTRFSSADELLALGTAMAETGTGVVQLISDAYQSPDNDFAIEEMGLMEAMARAMGRPLSMTVQQPEPLPDRWREVGAWVEQGVNKGLSLAMQVAVRPIGILQGLTATVNPLLPCPSFTEISQRPLSEILVALRDPQRVARIVAEHHAALAHMEGLGSEMFGGFHKLYPMENPVNYEPSPSDSIAARAQAANRDVVEFVIELMTQDNGNRLLYMPLFNFAHNNLDDIREMLLNKNSIIGLSDAGAHCGTISDGSATTTALALWTQDRTRGEKLPLEFMVNHITQRTASFVGLLDRGVIAPGYLADLNVIDMSTLGTPPPRIVHDLPAGGRRLMQTATGYRYTIKSGAVSFVNGEHTGVLSGALIRGAQQRPR</sequence>
<dbReference type="EMBL" id="CAEZUK010000211">
    <property type="protein sequence ID" value="CAB4607771.1"/>
    <property type="molecule type" value="Genomic_DNA"/>
</dbReference>